<evidence type="ECO:0000313" key="1">
    <source>
        <dbReference type="EMBL" id="KAJ9652608.1"/>
    </source>
</evidence>
<protein>
    <submittedName>
        <fullName evidence="1">Uncharacterized protein</fullName>
    </submittedName>
</protein>
<sequence>MLQKRRSARQARHRDWHGSAQRSVSSASVTRDTAESTLNPFDDPVPEKPIKIVMGGDEVVTTTPRGKNRKVVRPPPPVYGNFRESKRMKPENIFWHKQNPSPTTPTYEEAMKDVQTAVEFQPPQYISPKREQETREVDQQRASNIHPLERERLFGLMGNTMSAQTLQ</sequence>
<proteinExistence type="predicted"/>
<dbReference type="Proteomes" id="UP001172386">
    <property type="component" value="Unassembled WGS sequence"/>
</dbReference>
<dbReference type="EMBL" id="JAPDRQ010000190">
    <property type="protein sequence ID" value="KAJ9652608.1"/>
    <property type="molecule type" value="Genomic_DNA"/>
</dbReference>
<keyword evidence="2" id="KW-1185">Reference proteome</keyword>
<comment type="caution">
    <text evidence="1">The sequence shown here is derived from an EMBL/GenBank/DDBJ whole genome shotgun (WGS) entry which is preliminary data.</text>
</comment>
<accession>A0ACC2ZYE3</accession>
<gene>
    <name evidence="1" type="ORF">H2198_008135</name>
</gene>
<organism evidence="1 2">
    <name type="scientific">Neophaeococcomyces mojaviensis</name>
    <dbReference type="NCBI Taxonomy" id="3383035"/>
    <lineage>
        <taxon>Eukaryota</taxon>
        <taxon>Fungi</taxon>
        <taxon>Dikarya</taxon>
        <taxon>Ascomycota</taxon>
        <taxon>Pezizomycotina</taxon>
        <taxon>Eurotiomycetes</taxon>
        <taxon>Chaetothyriomycetidae</taxon>
        <taxon>Chaetothyriales</taxon>
        <taxon>Chaetothyriales incertae sedis</taxon>
        <taxon>Neophaeococcomyces</taxon>
    </lineage>
</organism>
<evidence type="ECO:0000313" key="2">
    <source>
        <dbReference type="Proteomes" id="UP001172386"/>
    </source>
</evidence>
<reference evidence="1" key="1">
    <citation type="submission" date="2022-10" db="EMBL/GenBank/DDBJ databases">
        <title>Culturing micro-colonial fungi from biological soil crusts in the Mojave desert and describing Neophaeococcomyces mojavensis, and introducing the new genera and species Taxawa tesnikishii.</title>
        <authorList>
            <person name="Kurbessoian T."/>
            <person name="Stajich J.E."/>
        </authorList>
    </citation>
    <scope>NUCLEOTIDE SEQUENCE</scope>
    <source>
        <strain evidence="1">JES_112</strain>
    </source>
</reference>
<name>A0ACC2ZYE3_9EURO</name>